<evidence type="ECO:0000313" key="1">
    <source>
        <dbReference type="Proteomes" id="UP000192223"/>
    </source>
</evidence>
<organism evidence="1 2">
    <name type="scientific">Agrilus planipennis</name>
    <name type="common">Emerald ash borer</name>
    <name type="synonym">Agrilus marcopoli</name>
    <dbReference type="NCBI Taxonomy" id="224129"/>
    <lineage>
        <taxon>Eukaryota</taxon>
        <taxon>Metazoa</taxon>
        <taxon>Ecdysozoa</taxon>
        <taxon>Arthropoda</taxon>
        <taxon>Hexapoda</taxon>
        <taxon>Insecta</taxon>
        <taxon>Pterygota</taxon>
        <taxon>Neoptera</taxon>
        <taxon>Endopterygota</taxon>
        <taxon>Coleoptera</taxon>
        <taxon>Polyphaga</taxon>
        <taxon>Elateriformia</taxon>
        <taxon>Buprestoidea</taxon>
        <taxon>Buprestidae</taxon>
        <taxon>Agrilinae</taxon>
        <taxon>Agrilus</taxon>
    </lineage>
</organism>
<dbReference type="GeneID" id="108743346"/>
<name>A0A1W4XEF2_AGRPL</name>
<dbReference type="OrthoDB" id="6578546at2759"/>
<dbReference type="RefSeq" id="XP_018334389.1">
    <property type="nucleotide sequence ID" value="XM_018478887.1"/>
</dbReference>
<reference evidence="2" key="1">
    <citation type="submission" date="2025-08" db="UniProtKB">
        <authorList>
            <consortium name="RefSeq"/>
        </authorList>
    </citation>
    <scope>IDENTIFICATION</scope>
    <source>
        <tissue evidence="2">Entire body</tissue>
    </source>
</reference>
<dbReference type="AlphaFoldDB" id="A0A1W4XEF2"/>
<accession>A0A1W4XEF2</accession>
<evidence type="ECO:0000313" key="2">
    <source>
        <dbReference type="RefSeq" id="XP_018334389.1"/>
    </source>
</evidence>
<protein>
    <submittedName>
        <fullName evidence="2">Uncharacterized protein LOC108743346</fullName>
    </submittedName>
</protein>
<proteinExistence type="predicted"/>
<keyword evidence="1" id="KW-1185">Reference proteome</keyword>
<dbReference type="Proteomes" id="UP000192223">
    <property type="component" value="Unplaced"/>
</dbReference>
<sequence>MFRETYKKHCALLLISVIIIGCLLKIEEYDYSASVEILERRADEVWTFMANFSNMKHLNPTIISFEIVSEIKNVNSWKYSVKYEERLSHWPYVRNYATANIVTDFNYSDDIHFINSTHRTCFLKNTFCLESKGTFLIHSNLLNSVVCKEHVIYQCPIFMSLLCLREVVYQRNHILGNLKKHFDN</sequence>
<dbReference type="KEGG" id="apln:108743346"/>
<gene>
    <name evidence="2" type="primary">LOC108743346</name>
</gene>
<dbReference type="InParanoid" id="A0A1W4XEF2"/>
<dbReference type="PROSITE" id="PS51257">
    <property type="entry name" value="PROKAR_LIPOPROTEIN"/>
    <property type="match status" value="1"/>
</dbReference>